<keyword evidence="1" id="KW-0732">Signal</keyword>
<dbReference type="EMBL" id="JAAQYX010000038">
    <property type="protein sequence ID" value="NNB51813.1"/>
    <property type="molecule type" value="Genomic_DNA"/>
</dbReference>
<accession>A0A9Q5B6E9</accession>
<feature type="signal peptide" evidence="1">
    <location>
        <begin position="1"/>
        <end position="19"/>
    </location>
</feature>
<organism evidence="2 3">
    <name type="scientific">Pseudomonas fragi</name>
    <dbReference type="NCBI Taxonomy" id="296"/>
    <lineage>
        <taxon>Bacteria</taxon>
        <taxon>Pseudomonadati</taxon>
        <taxon>Pseudomonadota</taxon>
        <taxon>Gammaproteobacteria</taxon>
        <taxon>Pseudomonadales</taxon>
        <taxon>Pseudomonadaceae</taxon>
        <taxon>Pseudomonas</taxon>
    </lineage>
</organism>
<dbReference type="GeneID" id="72389031"/>
<dbReference type="RefSeq" id="WP_016780475.1">
    <property type="nucleotide sequence ID" value="NZ_CP064354.1"/>
</dbReference>
<evidence type="ECO:0000313" key="2">
    <source>
        <dbReference type="EMBL" id="NNB51813.1"/>
    </source>
</evidence>
<reference evidence="2 3" key="1">
    <citation type="journal article" date="2020" name="Front. Microbiol.">
        <title>Genetic Organization of the aprX-lipA2 Operon Affects the Proteolytic Potential of Pseudomonas Species in Milk.</title>
        <authorList>
            <person name="Maier C."/>
            <person name="Huptas C."/>
            <person name="von Neubeck M."/>
            <person name="Scherer S."/>
            <person name="Wenning M."/>
            <person name="Lucking G."/>
        </authorList>
    </citation>
    <scope>NUCLEOTIDE SEQUENCE [LARGE SCALE GENOMIC DNA]</scope>
    <source>
        <strain evidence="2 3">WS 5094</strain>
    </source>
</reference>
<dbReference type="Proteomes" id="UP000564604">
    <property type="component" value="Unassembled WGS sequence"/>
</dbReference>
<dbReference type="InterPro" id="IPR013783">
    <property type="entry name" value="Ig-like_fold"/>
</dbReference>
<dbReference type="InterPro" id="IPR008962">
    <property type="entry name" value="PapD-like_sf"/>
</dbReference>
<dbReference type="Gene3D" id="2.60.40.10">
    <property type="entry name" value="Immunoglobulins"/>
    <property type="match status" value="1"/>
</dbReference>
<dbReference type="AlphaFoldDB" id="A0A9Q5B6E9"/>
<evidence type="ECO:0000256" key="1">
    <source>
        <dbReference type="SAM" id="SignalP"/>
    </source>
</evidence>
<protein>
    <submittedName>
        <fullName evidence="2">Molecular chaperone</fullName>
    </submittedName>
</protein>
<gene>
    <name evidence="2" type="ORF">HBN89_21500</name>
</gene>
<feature type="chain" id="PRO_5040178876" evidence="1">
    <location>
        <begin position="20"/>
        <end position="247"/>
    </location>
</feature>
<name>A0A9Q5B6E9_PSEFR</name>
<proteinExistence type="predicted"/>
<dbReference type="SUPFAM" id="SSF49354">
    <property type="entry name" value="PapD-like"/>
    <property type="match status" value="1"/>
</dbReference>
<dbReference type="OrthoDB" id="7630309at2"/>
<sequence>MKLVITLLGLCLYSLGAMASPNINIGSVFDYMDAGHSSYLKRVYNGGSSTAFVRISILEIVYKPDGTHEEVPLNSKGNSPTRDGLIASPARLIVPAKGNQGTRLLFKGTRDKERYYRVRFVPVVPEKEDQFAISEGEVSEYKKSLSAGVNVMAGYGTIFIVRPSNARFDTRIEDTPLQYTLRNNGNTVVVLEAFKDCSLKDAQDCKPVTLHHVLPGRFMTFTKEADRHYRFNLIEGHVKKNIEVQGR</sequence>
<evidence type="ECO:0000313" key="3">
    <source>
        <dbReference type="Proteomes" id="UP000564604"/>
    </source>
</evidence>
<comment type="caution">
    <text evidence="2">The sequence shown here is derived from an EMBL/GenBank/DDBJ whole genome shotgun (WGS) entry which is preliminary data.</text>
</comment>